<protein>
    <submittedName>
        <fullName evidence="1">Uncharacterized protein</fullName>
    </submittedName>
</protein>
<reference evidence="1 2" key="1">
    <citation type="submission" date="2023-07" db="EMBL/GenBank/DDBJ databases">
        <title>Sequencing the genomes of 1000 actinobacteria strains.</title>
        <authorList>
            <person name="Klenk H.-P."/>
        </authorList>
    </citation>
    <scope>NUCLEOTIDE SEQUENCE [LARGE SCALE GENOMIC DNA]</scope>
    <source>
        <strain evidence="1 2">DSM 44508</strain>
    </source>
</reference>
<dbReference type="RefSeq" id="WP_277103419.1">
    <property type="nucleotide sequence ID" value="NZ_BAAAJS010000072.1"/>
</dbReference>
<name>A0ABU2BC32_9CORY</name>
<gene>
    <name evidence="1" type="ORF">J2S37_002082</name>
</gene>
<keyword evidence="2" id="KW-1185">Reference proteome</keyword>
<dbReference type="EMBL" id="JAVDYF010000001">
    <property type="protein sequence ID" value="MDR7355544.1"/>
    <property type="molecule type" value="Genomic_DNA"/>
</dbReference>
<proteinExistence type="predicted"/>
<organism evidence="1 2">
    <name type="scientific">Corynebacterium felinum</name>
    <dbReference type="NCBI Taxonomy" id="131318"/>
    <lineage>
        <taxon>Bacteria</taxon>
        <taxon>Bacillati</taxon>
        <taxon>Actinomycetota</taxon>
        <taxon>Actinomycetes</taxon>
        <taxon>Mycobacteriales</taxon>
        <taxon>Corynebacteriaceae</taxon>
        <taxon>Corynebacterium</taxon>
    </lineage>
</organism>
<accession>A0ABU2BC32</accession>
<dbReference type="Proteomes" id="UP001183619">
    <property type="component" value="Unassembled WGS sequence"/>
</dbReference>
<evidence type="ECO:0000313" key="1">
    <source>
        <dbReference type="EMBL" id="MDR7355544.1"/>
    </source>
</evidence>
<comment type="caution">
    <text evidence="1">The sequence shown here is derived from an EMBL/GenBank/DDBJ whole genome shotgun (WGS) entry which is preliminary data.</text>
</comment>
<evidence type="ECO:0000313" key="2">
    <source>
        <dbReference type="Proteomes" id="UP001183619"/>
    </source>
</evidence>
<sequence length="52" mass="5882">MTSPKPHDVRQVPLPEEITAQFNSILDQETSTLAEQTQQLQAAHEVLRRALN</sequence>